<comment type="caution">
    <text evidence="9">The sequence shown here is derived from an EMBL/GenBank/DDBJ whole genome shotgun (WGS) entry which is preliminary data.</text>
</comment>
<keyword evidence="4" id="KW-0547">Nucleotide-binding</keyword>
<dbReference type="Pfam" id="PF01259">
    <property type="entry name" value="SAICAR_synt"/>
    <property type="match status" value="1"/>
</dbReference>
<evidence type="ECO:0000256" key="2">
    <source>
        <dbReference type="ARBA" id="ARBA00012217"/>
    </source>
</evidence>
<dbReference type="InterPro" id="IPR028923">
    <property type="entry name" value="SAICAR_synt/ADE2_N"/>
</dbReference>
<gene>
    <name evidence="9" type="ORF">A8F95_04670</name>
</gene>
<protein>
    <recommendedName>
        <fullName evidence="2">phosphoribosylaminoimidazolesuccinocarboxamide synthase</fullName>
        <ecNumber evidence="2">6.3.2.6</ecNumber>
    </recommendedName>
</protein>
<feature type="domain" description="SAICAR synthetase/ADE2 N-terminal" evidence="8">
    <location>
        <begin position="18"/>
        <end position="229"/>
    </location>
</feature>
<dbReference type="AlphaFoldDB" id="A0A1B9AY39"/>
<dbReference type="EC" id="6.3.2.6" evidence="2"/>
<evidence type="ECO:0000313" key="9">
    <source>
        <dbReference type="EMBL" id="OCA88744.1"/>
    </source>
</evidence>
<dbReference type="Proteomes" id="UP000092578">
    <property type="component" value="Unassembled WGS sequence"/>
</dbReference>
<dbReference type="Gene3D" id="3.30.200.20">
    <property type="entry name" value="Phosphorylase Kinase, domain 1"/>
    <property type="match status" value="1"/>
</dbReference>
<proteinExistence type="predicted"/>
<keyword evidence="3" id="KW-0436">Ligase</keyword>
<dbReference type="GO" id="GO:0006189">
    <property type="term" value="P:'de novo' IMP biosynthetic process"/>
    <property type="evidence" value="ECO:0007669"/>
    <property type="project" value="UniProtKB-UniPathway"/>
</dbReference>
<evidence type="ECO:0000256" key="4">
    <source>
        <dbReference type="ARBA" id="ARBA00022741"/>
    </source>
</evidence>
<comment type="pathway">
    <text evidence="1">Purine metabolism; IMP biosynthesis via de novo pathway; 5-amino-1-(5-phospho-D-ribosyl)imidazole-4-carboxamide from 5-amino-1-(5-phospho-D-ribosyl)imidazole-4-carboxylate: step 1/2.</text>
</comment>
<accession>A0A1B9AY39</accession>
<organism evidence="9 10">
    <name type="scientific">Pseudobacillus wudalianchiensis</name>
    <dbReference type="NCBI Taxonomy" id="1743143"/>
    <lineage>
        <taxon>Bacteria</taxon>
        <taxon>Bacillati</taxon>
        <taxon>Bacillota</taxon>
        <taxon>Bacilli</taxon>
        <taxon>Bacillales</taxon>
        <taxon>Bacillaceae</taxon>
        <taxon>Pseudobacillus</taxon>
    </lineage>
</organism>
<keyword evidence="6" id="KW-0067">ATP-binding</keyword>
<evidence type="ECO:0000256" key="1">
    <source>
        <dbReference type="ARBA" id="ARBA00004672"/>
    </source>
</evidence>
<evidence type="ECO:0000313" key="10">
    <source>
        <dbReference type="Proteomes" id="UP000092578"/>
    </source>
</evidence>
<sequence length="242" mass="27550">MHNKKVWKTVKGADFVKHIYTGKTKDVYELENGHYLLKFKDDVTGENGVFDPGANTVGLTMEGAGRAGLRLTKHFFEILKEKDIPTHYIDADIEEATMTVQPATVFGKGLEVICRYRAVGSFLRRYGMYAQEEQPLDAFVEVTLKDDDRQDPPISEDALAMLGILSHEEYKELKELTKKIAATVKEELAKKEIDLYDIKFEFGRAKNGQVLLIDEISGGNMRAYKQGKYIEPLELEKMMLEM</sequence>
<dbReference type="SUPFAM" id="SSF56104">
    <property type="entry name" value="SAICAR synthase-like"/>
    <property type="match status" value="1"/>
</dbReference>
<evidence type="ECO:0000259" key="8">
    <source>
        <dbReference type="Pfam" id="PF01259"/>
    </source>
</evidence>
<dbReference type="PANTHER" id="PTHR43599">
    <property type="entry name" value="MULTIFUNCTIONAL PROTEIN ADE2"/>
    <property type="match status" value="1"/>
</dbReference>
<evidence type="ECO:0000256" key="3">
    <source>
        <dbReference type="ARBA" id="ARBA00022598"/>
    </source>
</evidence>
<keyword evidence="10" id="KW-1185">Reference proteome</keyword>
<dbReference type="PANTHER" id="PTHR43599:SF3">
    <property type="entry name" value="SI:DKEY-6E2.2"/>
    <property type="match status" value="1"/>
</dbReference>
<dbReference type="GO" id="GO:0004639">
    <property type="term" value="F:phosphoribosylaminoimidazolesuccinocarboxamide synthase activity"/>
    <property type="evidence" value="ECO:0007669"/>
    <property type="project" value="UniProtKB-EC"/>
</dbReference>
<evidence type="ECO:0000256" key="7">
    <source>
        <dbReference type="ARBA" id="ARBA00048475"/>
    </source>
</evidence>
<reference evidence="10" key="1">
    <citation type="submission" date="2016-05" db="EMBL/GenBank/DDBJ databases">
        <authorList>
            <person name="Liu B."/>
            <person name="Wang J."/>
            <person name="Zhu Y."/>
            <person name="Liu G."/>
            <person name="Chen Q."/>
            <person name="Chen Z."/>
            <person name="Lan J."/>
            <person name="Che J."/>
            <person name="Ge C."/>
            <person name="Shi H."/>
            <person name="Pan Z."/>
            <person name="Liu X."/>
        </authorList>
    </citation>
    <scope>NUCLEOTIDE SEQUENCE [LARGE SCALE GENOMIC DNA]</scope>
    <source>
        <strain evidence="10">FJAT-27215</strain>
    </source>
</reference>
<keyword evidence="5" id="KW-0658">Purine biosynthesis</keyword>
<dbReference type="GO" id="GO:0005524">
    <property type="term" value="F:ATP binding"/>
    <property type="evidence" value="ECO:0007669"/>
    <property type="project" value="UniProtKB-KW"/>
</dbReference>
<dbReference type="EMBL" id="MAYT01000012">
    <property type="protein sequence ID" value="OCA88744.1"/>
    <property type="molecule type" value="Genomic_DNA"/>
</dbReference>
<comment type="catalytic activity">
    <reaction evidence="7">
        <text>5-amino-1-(5-phospho-D-ribosyl)imidazole-4-carboxylate + L-aspartate + ATP = (2S)-2-[5-amino-1-(5-phospho-beta-D-ribosyl)imidazole-4-carboxamido]succinate + ADP + phosphate + 2 H(+)</text>
        <dbReference type="Rhea" id="RHEA:22628"/>
        <dbReference type="ChEBI" id="CHEBI:15378"/>
        <dbReference type="ChEBI" id="CHEBI:29991"/>
        <dbReference type="ChEBI" id="CHEBI:30616"/>
        <dbReference type="ChEBI" id="CHEBI:43474"/>
        <dbReference type="ChEBI" id="CHEBI:58443"/>
        <dbReference type="ChEBI" id="CHEBI:77657"/>
        <dbReference type="ChEBI" id="CHEBI:456216"/>
        <dbReference type="EC" id="6.3.2.6"/>
    </reaction>
</comment>
<dbReference type="UniPathway" id="UPA00074">
    <property type="reaction ID" value="UER00131"/>
</dbReference>
<evidence type="ECO:0000256" key="5">
    <source>
        <dbReference type="ARBA" id="ARBA00022755"/>
    </source>
</evidence>
<name>A0A1B9AY39_9BACI</name>
<dbReference type="Gene3D" id="3.30.470.20">
    <property type="entry name" value="ATP-grasp fold, B domain"/>
    <property type="match status" value="1"/>
</dbReference>
<dbReference type="InterPro" id="IPR050089">
    <property type="entry name" value="SAICAR_synthetase"/>
</dbReference>
<evidence type="ECO:0000256" key="6">
    <source>
        <dbReference type="ARBA" id="ARBA00022840"/>
    </source>
</evidence>